<keyword evidence="3" id="KW-1185">Reference proteome</keyword>
<protein>
    <submittedName>
        <fullName evidence="2">Uncharacterized protein</fullName>
    </submittedName>
</protein>
<reference evidence="2" key="1">
    <citation type="journal article" date="2022" name="bioRxiv">
        <title>Sequencing and chromosome-scale assembly of the giantPleurodeles waltlgenome.</title>
        <authorList>
            <person name="Brown T."/>
            <person name="Elewa A."/>
            <person name="Iarovenko S."/>
            <person name="Subramanian E."/>
            <person name="Araus A.J."/>
            <person name="Petzold A."/>
            <person name="Susuki M."/>
            <person name="Suzuki K.-i.T."/>
            <person name="Hayashi T."/>
            <person name="Toyoda A."/>
            <person name="Oliveira C."/>
            <person name="Osipova E."/>
            <person name="Leigh N.D."/>
            <person name="Simon A."/>
            <person name="Yun M.H."/>
        </authorList>
    </citation>
    <scope>NUCLEOTIDE SEQUENCE</scope>
    <source>
        <strain evidence="2">20211129_DDA</strain>
        <tissue evidence="2">Liver</tissue>
    </source>
</reference>
<evidence type="ECO:0000256" key="1">
    <source>
        <dbReference type="SAM" id="MobiDB-lite"/>
    </source>
</evidence>
<dbReference type="AlphaFoldDB" id="A0AAV7WA86"/>
<evidence type="ECO:0000313" key="3">
    <source>
        <dbReference type="Proteomes" id="UP001066276"/>
    </source>
</evidence>
<dbReference type="EMBL" id="JANPWB010000002">
    <property type="protein sequence ID" value="KAJ1209522.1"/>
    <property type="molecule type" value="Genomic_DNA"/>
</dbReference>
<evidence type="ECO:0000313" key="2">
    <source>
        <dbReference type="EMBL" id="KAJ1209522.1"/>
    </source>
</evidence>
<feature type="region of interest" description="Disordered" evidence="1">
    <location>
        <begin position="49"/>
        <end position="71"/>
    </location>
</feature>
<gene>
    <name evidence="2" type="ORF">NDU88_004897</name>
</gene>
<name>A0AAV7WA86_PLEWA</name>
<comment type="caution">
    <text evidence="2">The sequence shown here is derived from an EMBL/GenBank/DDBJ whole genome shotgun (WGS) entry which is preliminary data.</text>
</comment>
<dbReference type="Proteomes" id="UP001066276">
    <property type="component" value="Chromosome 1_2"/>
</dbReference>
<organism evidence="2 3">
    <name type="scientific">Pleurodeles waltl</name>
    <name type="common">Iberian ribbed newt</name>
    <dbReference type="NCBI Taxonomy" id="8319"/>
    <lineage>
        <taxon>Eukaryota</taxon>
        <taxon>Metazoa</taxon>
        <taxon>Chordata</taxon>
        <taxon>Craniata</taxon>
        <taxon>Vertebrata</taxon>
        <taxon>Euteleostomi</taxon>
        <taxon>Amphibia</taxon>
        <taxon>Batrachia</taxon>
        <taxon>Caudata</taxon>
        <taxon>Salamandroidea</taxon>
        <taxon>Salamandridae</taxon>
        <taxon>Pleurodelinae</taxon>
        <taxon>Pleurodeles</taxon>
    </lineage>
</organism>
<accession>A0AAV7WA86</accession>
<proteinExistence type="predicted"/>
<sequence>MDAGARRGQKLLWGDVDRNPLSVTEKAEYDGRNDEWLKDGGDKFYSLTEESEAESSGYDLNEEDGSGSSEA</sequence>